<evidence type="ECO:0000313" key="2">
    <source>
        <dbReference type="EMBL" id="CAE0103490.1"/>
    </source>
</evidence>
<feature type="compositionally biased region" description="Low complexity" evidence="1">
    <location>
        <begin position="71"/>
        <end position="82"/>
    </location>
</feature>
<accession>A0A7S3AG04</accession>
<dbReference type="AlphaFoldDB" id="A0A7S3AG04"/>
<dbReference type="EMBL" id="HBHX01007482">
    <property type="protein sequence ID" value="CAE0103490.1"/>
    <property type="molecule type" value="Transcribed_RNA"/>
</dbReference>
<dbReference type="PANTHER" id="PTHR33828">
    <property type="entry name" value="OS05G0596200 PROTEIN"/>
    <property type="match status" value="1"/>
</dbReference>
<name>A0A7S3AG04_9EUKA</name>
<evidence type="ECO:0000256" key="1">
    <source>
        <dbReference type="SAM" id="MobiDB-lite"/>
    </source>
</evidence>
<organism evidence="2">
    <name type="scientific">Haptolina ericina</name>
    <dbReference type="NCBI Taxonomy" id="156174"/>
    <lineage>
        <taxon>Eukaryota</taxon>
        <taxon>Haptista</taxon>
        <taxon>Haptophyta</taxon>
        <taxon>Prymnesiophyceae</taxon>
        <taxon>Prymnesiales</taxon>
        <taxon>Prymnesiaceae</taxon>
        <taxon>Haptolina</taxon>
    </lineage>
</organism>
<sequence length="200" mass="22102">MAEKPKFELPGQTKSLDPNAADTDALTLFYESLHKQRPDSEMASRWLLQYGLLPHDEAAKLHKELGGKVTKTAAKGVSAKASSAKRKASDDDDFVAAKKPPPKKSAPKARMQPDSSEVCFFVRSCKFVPGTYAMPQREGAGCVRMRHVLYAPHTTSACAVCDCPSASVSIRLVRLWSWGRMSLSQSPHLRNPRQPRRPLL</sequence>
<feature type="region of interest" description="Disordered" evidence="1">
    <location>
        <begin position="71"/>
        <end position="111"/>
    </location>
</feature>
<gene>
    <name evidence="2" type="ORF">HERI1096_LOCUS4148</name>
</gene>
<feature type="region of interest" description="Disordered" evidence="1">
    <location>
        <begin position="1"/>
        <end position="21"/>
    </location>
</feature>
<dbReference type="PANTHER" id="PTHR33828:SF2">
    <property type="entry name" value="NUCLEOLIN"/>
    <property type="match status" value="1"/>
</dbReference>
<reference evidence="2" key="1">
    <citation type="submission" date="2021-01" db="EMBL/GenBank/DDBJ databases">
        <authorList>
            <person name="Corre E."/>
            <person name="Pelletier E."/>
            <person name="Niang G."/>
            <person name="Scheremetjew M."/>
            <person name="Finn R."/>
            <person name="Kale V."/>
            <person name="Holt S."/>
            <person name="Cochrane G."/>
            <person name="Meng A."/>
            <person name="Brown T."/>
            <person name="Cohen L."/>
        </authorList>
    </citation>
    <scope>NUCLEOTIDE SEQUENCE</scope>
    <source>
        <strain evidence="2">CCMP281</strain>
    </source>
</reference>
<proteinExistence type="predicted"/>
<protein>
    <submittedName>
        <fullName evidence="2">Uncharacterized protein</fullName>
    </submittedName>
</protein>